<sequence>MSMRITIDDAELQRIRQRLGELQHKAPNVIANALNRSVSNIKANVPKEVRKDYHAKSADIKATLKDFKASASKLQAEVKSSGKLIGLDKFKVSPKTANPKRKSQLKIAVKKNGTKQILGAFIANINGTKVFQRDGKARLPISRLMGPSVPQMIGNEKIVNKINQDAYSTYETRRTHEINRLLSRMGAN</sequence>
<reference evidence="1" key="1">
    <citation type="submission" date="2023-05" db="EMBL/GenBank/DDBJ databases">
        <title>Comparative genomics of Bacillaceae isolates and their secondary metabolite potential.</title>
        <authorList>
            <person name="Song L."/>
            <person name="Nielsen L.J."/>
            <person name="Mohite O."/>
            <person name="Xu X."/>
            <person name="Weber T."/>
            <person name="Kovacs A.T."/>
        </authorList>
    </citation>
    <scope>NUCLEOTIDE SEQUENCE</scope>
    <source>
        <strain evidence="1">LY1</strain>
    </source>
</reference>
<evidence type="ECO:0000313" key="2">
    <source>
        <dbReference type="Proteomes" id="UP001178322"/>
    </source>
</evidence>
<organism evidence="1 2">
    <name type="scientific">Lysinibacillus pakistanensis</name>
    <dbReference type="NCBI Taxonomy" id="759811"/>
    <lineage>
        <taxon>Bacteria</taxon>
        <taxon>Bacillati</taxon>
        <taxon>Bacillota</taxon>
        <taxon>Bacilli</taxon>
        <taxon>Bacillales</taxon>
        <taxon>Bacillaceae</taxon>
        <taxon>Lysinibacillus</taxon>
    </lineage>
</organism>
<dbReference type="RefSeq" id="WP_283872338.1">
    <property type="nucleotide sequence ID" value="NZ_CP126101.1"/>
</dbReference>
<name>A0AAX3X538_9BACI</name>
<dbReference type="Proteomes" id="UP001178322">
    <property type="component" value="Chromosome"/>
</dbReference>
<dbReference type="AlphaFoldDB" id="A0AAX3X538"/>
<dbReference type="InterPro" id="IPR010633">
    <property type="entry name" value="Phage_lambda_GpZ"/>
</dbReference>
<evidence type="ECO:0000313" key="1">
    <source>
        <dbReference type="EMBL" id="WHY53860.1"/>
    </source>
</evidence>
<proteinExistence type="predicted"/>
<dbReference type="Pfam" id="PF06763">
    <property type="entry name" value="Minor_tail_Z"/>
    <property type="match status" value="1"/>
</dbReference>
<protein>
    <submittedName>
        <fullName evidence="1">Phage tail protein</fullName>
    </submittedName>
</protein>
<accession>A0AAX3X538</accession>
<dbReference type="EMBL" id="CP126101">
    <property type="protein sequence ID" value="WHY53860.1"/>
    <property type="molecule type" value="Genomic_DNA"/>
</dbReference>
<gene>
    <name evidence="1" type="ORF">QNH24_11670</name>
</gene>